<evidence type="ECO:0000313" key="3">
    <source>
        <dbReference type="Proteomes" id="UP000192578"/>
    </source>
</evidence>
<dbReference type="EMBL" id="MTYJ01000255">
    <property type="protein sequence ID" value="OWA52196.1"/>
    <property type="molecule type" value="Genomic_DNA"/>
</dbReference>
<sequence length="263" mass="30133">MKHTTPRVILTNQRLSSNRTPWNAVVDQLVDSLEKVRRSRQKPSRKNGGPGSTLQRDLDTNPEEENTALQGANKRMVRPTQEQKTVKPADKRKLKAPKSSLLDFEEVLDAIRAQRMWELKLTSRRELNLTAAVTVFFVRYVDTRDLRPGWKMAQIYPSRRGSSSNSQQESGGGVSDSRRDTQTRTTPELEILQVRQQYCKARRIWPLPKCTPAFSLTAIPQPSVTDVEMDIAFRRRHAQTVAERNTMTASPEELAEYDIEEED</sequence>
<feature type="region of interest" description="Disordered" evidence="1">
    <location>
        <begin position="156"/>
        <end position="187"/>
    </location>
</feature>
<reference evidence="3" key="1">
    <citation type="submission" date="2017-01" db="EMBL/GenBank/DDBJ databases">
        <title>Comparative genomics of anhydrobiosis in the tardigrade Hypsibius dujardini.</title>
        <authorList>
            <person name="Yoshida Y."/>
            <person name="Koutsovoulos G."/>
            <person name="Laetsch D."/>
            <person name="Stevens L."/>
            <person name="Kumar S."/>
            <person name="Horikawa D."/>
            <person name="Ishino K."/>
            <person name="Komine S."/>
            <person name="Tomita M."/>
            <person name="Blaxter M."/>
            <person name="Arakawa K."/>
        </authorList>
    </citation>
    <scope>NUCLEOTIDE SEQUENCE [LARGE SCALE GENOMIC DNA]</scope>
    <source>
        <strain evidence="3">Z151</strain>
    </source>
</reference>
<name>A0A9X6NKL1_HYPEX</name>
<evidence type="ECO:0000313" key="2">
    <source>
        <dbReference type="EMBL" id="OWA52196.1"/>
    </source>
</evidence>
<dbReference type="AlphaFoldDB" id="A0A9X6NKL1"/>
<feature type="region of interest" description="Disordered" evidence="1">
    <location>
        <begin position="35"/>
        <end position="94"/>
    </location>
</feature>
<comment type="caution">
    <text evidence="2">The sequence shown here is derived from an EMBL/GenBank/DDBJ whole genome shotgun (WGS) entry which is preliminary data.</text>
</comment>
<protein>
    <submittedName>
        <fullName evidence="2">Uncharacterized protein</fullName>
    </submittedName>
</protein>
<feature type="compositionally biased region" description="Low complexity" evidence="1">
    <location>
        <begin position="158"/>
        <end position="169"/>
    </location>
</feature>
<accession>A0A9X6NKL1</accession>
<evidence type="ECO:0000256" key="1">
    <source>
        <dbReference type="SAM" id="MobiDB-lite"/>
    </source>
</evidence>
<gene>
    <name evidence="2" type="ORF">BV898_16655</name>
</gene>
<dbReference type="Proteomes" id="UP000192578">
    <property type="component" value="Unassembled WGS sequence"/>
</dbReference>
<proteinExistence type="predicted"/>
<organism evidence="2 3">
    <name type="scientific">Hypsibius exemplaris</name>
    <name type="common">Freshwater tardigrade</name>
    <dbReference type="NCBI Taxonomy" id="2072580"/>
    <lineage>
        <taxon>Eukaryota</taxon>
        <taxon>Metazoa</taxon>
        <taxon>Ecdysozoa</taxon>
        <taxon>Tardigrada</taxon>
        <taxon>Eutardigrada</taxon>
        <taxon>Parachela</taxon>
        <taxon>Hypsibioidea</taxon>
        <taxon>Hypsibiidae</taxon>
        <taxon>Hypsibius</taxon>
    </lineage>
</organism>
<keyword evidence="3" id="KW-1185">Reference proteome</keyword>